<comment type="similarity">
    <text evidence="3 10">Belongs to the TrpF family.</text>
</comment>
<dbReference type="AlphaFoldDB" id="A0A127M649"/>
<dbReference type="RefSeq" id="WP_062383753.1">
    <property type="nucleotide sequence ID" value="NZ_CP014544.1"/>
</dbReference>
<keyword evidence="7 10" id="KW-0822">Tryptophan biosynthesis</keyword>
<keyword evidence="9 10" id="KW-0413">Isomerase</keyword>
<evidence type="ECO:0000256" key="3">
    <source>
        <dbReference type="ARBA" id="ARBA00007571"/>
    </source>
</evidence>
<dbReference type="InterPro" id="IPR011060">
    <property type="entry name" value="RibuloseP-bd_barrel"/>
</dbReference>
<sequence>MSRTRVKICGITRAEDAAAAIRAGADALGFVFYAKSPRSVSAAQAAELMAGLPVFVSKVGLFVNADAEEVRQVLAVCELDLLQFHGDETPAYCASFAKPYMKAIRMRDGVDVAEAMQAYASASAILLDSYKPGVPGGTGESFDWARLPTNSERPLLLAGGLRPDNAGAAIASCKPYALDVSGGVESAPGIKCAHAMTRFIEAVSQADRRED</sequence>
<reference evidence="12 13" key="1">
    <citation type="submission" date="2015-12" db="EMBL/GenBank/DDBJ databases">
        <authorList>
            <person name="Shamseldin A."/>
            <person name="Moawad H."/>
            <person name="Abd El-Rahim W.M."/>
            <person name="Sadowsky M.J."/>
        </authorList>
    </citation>
    <scope>NUCLEOTIDE SEQUENCE [LARGE SCALE GENOMIC DNA]</scope>
    <source>
        <strain evidence="12 13">SM2</strain>
    </source>
</reference>
<dbReference type="Gene3D" id="3.20.20.70">
    <property type="entry name" value="Aldolase class I"/>
    <property type="match status" value="1"/>
</dbReference>
<dbReference type="FunFam" id="3.20.20.70:FF:000075">
    <property type="entry name" value="Tryptophan biosynthesis protein TRP1"/>
    <property type="match status" value="1"/>
</dbReference>
<dbReference type="Proteomes" id="UP000074119">
    <property type="component" value="Chromosome"/>
</dbReference>
<comment type="catalytic activity">
    <reaction evidence="1 10">
        <text>N-(5-phospho-beta-D-ribosyl)anthranilate = 1-(2-carboxyphenylamino)-1-deoxy-D-ribulose 5-phosphate</text>
        <dbReference type="Rhea" id="RHEA:21540"/>
        <dbReference type="ChEBI" id="CHEBI:18277"/>
        <dbReference type="ChEBI" id="CHEBI:58613"/>
        <dbReference type="EC" id="5.3.1.24"/>
    </reaction>
</comment>
<dbReference type="InterPro" id="IPR013785">
    <property type="entry name" value="Aldolase_TIM"/>
</dbReference>
<evidence type="ECO:0000256" key="9">
    <source>
        <dbReference type="ARBA" id="ARBA00023235"/>
    </source>
</evidence>
<dbReference type="HAMAP" id="MF_00135">
    <property type="entry name" value="PRAI"/>
    <property type="match status" value="1"/>
</dbReference>
<protein>
    <recommendedName>
        <fullName evidence="5 10">N-(5'-phosphoribosyl)anthranilate isomerase</fullName>
        <shortName evidence="10">PRAI</shortName>
        <ecNumber evidence="4 10">5.3.1.24</ecNumber>
    </recommendedName>
</protein>
<evidence type="ECO:0000256" key="2">
    <source>
        <dbReference type="ARBA" id="ARBA00004664"/>
    </source>
</evidence>
<feature type="domain" description="N-(5'phosphoribosyl) anthranilate isomerase (PRAI)" evidence="11">
    <location>
        <begin position="6"/>
        <end position="201"/>
    </location>
</feature>
<dbReference type="PANTHER" id="PTHR42894">
    <property type="entry name" value="N-(5'-PHOSPHORIBOSYL)ANTHRANILATE ISOMERASE"/>
    <property type="match status" value="1"/>
</dbReference>
<dbReference type="InterPro" id="IPR044643">
    <property type="entry name" value="TrpF_fam"/>
</dbReference>
<evidence type="ECO:0000256" key="7">
    <source>
        <dbReference type="ARBA" id="ARBA00022822"/>
    </source>
</evidence>
<evidence type="ECO:0000256" key="10">
    <source>
        <dbReference type="HAMAP-Rule" id="MF_00135"/>
    </source>
</evidence>
<dbReference type="KEGG" id="zal:AZF00_10530"/>
<dbReference type="SUPFAM" id="SSF51366">
    <property type="entry name" value="Ribulose-phoshate binding barrel"/>
    <property type="match status" value="1"/>
</dbReference>
<name>A0A127M649_9GAMM</name>
<dbReference type="EMBL" id="CP014544">
    <property type="protein sequence ID" value="AMO68705.1"/>
    <property type="molecule type" value="Genomic_DNA"/>
</dbReference>
<evidence type="ECO:0000256" key="5">
    <source>
        <dbReference type="ARBA" id="ARBA00022272"/>
    </source>
</evidence>
<dbReference type="CDD" id="cd00405">
    <property type="entry name" value="PRAI"/>
    <property type="match status" value="1"/>
</dbReference>
<accession>A0A127M649</accession>
<proteinExistence type="inferred from homology"/>
<keyword evidence="6 10" id="KW-0028">Amino-acid biosynthesis</keyword>
<dbReference type="InterPro" id="IPR001240">
    <property type="entry name" value="PRAI_dom"/>
</dbReference>
<evidence type="ECO:0000256" key="8">
    <source>
        <dbReference type="ARBA" id="ARBA00023141"/>
    </source>
</evidence>
<organism evidence="12 13">
    <name type="scientific">Zhongshania aliphaticivorans</name>
    <dbReference type="NCBI Taxonomy" id="1470434"/>
    <lineage>
        <taxon>Bacteria</taxon>
        <taxon>Pseudomonadati</taxon>
        <taxon>Pseudomonadota</taxon>
        <taxon>Gammaproteobacteria</taxon>
        <taxon>Cellvibrionales</taxon>
        <taxon>Spongiibacteraceae</taxon>
        <taxon>Zhongshania</taxon>
    </lineage>
</organism>
<keyword evidence="8 10" id="KW-0057">Aromatic amino acid biosynthesis</keyword>
<evidence type="ECO:0000256" key="4">
    <source>
        <dbReference type="ARBA" id="ARBA00012572"/>
    </source>
</evidence>
<dbReference type="GO" id="GO:0000162">
    <property type="term" value="P:L-tryptophan biosynthetic process"/>
    <property type="evidence" value="ECO:0007669"/>
    <property type="project" value="UniProtKB-UniRule"/>
</dbReference>
<dbReference type="NCBIfam" id="NF002299">
    <property type="entry name" value="PRK01222.1-6"/>
    <property type="match status" value="1"/>
</dbReference>
<dbReference type="STRING" id="1470434.AZF00_10530"/>
<dbReference type="GO" id="GO:0004640">
    <property type="term" value="F:phosphoribosylanthranilate isomerase activity"/>
    <property type="evidence" value="ECO:0007669"/>
    <property type="project" value="UniProtKB-UniRule"/>
</dbReference>
<comment type="pathway">
    <text evidence="2 10">Amino-acid biosynthesis; L-tryptophan biosynthesis; L-tryptophan from chorismate: step 3/5.</text>
</comment>
<dbReference type="PANTHER" id="PTHR42894:SF1">
    <property type="entry name" value="N-(5'-PHOSPHORIBOSYL)ANTHRANILATE ISOMERASE"/>
    <property type="match status" value="1"/>
</dbReference>
<gene>
    <name evidence="10" type="primary">trpF</name>
    <name evidence="12" type="ORF">AZF00_10530</name>
</gene>
<dbReference type="UniPathway" id="UPA00035">
    <property type="reaction ID" value="UER00042"/>
</dbReference>
<evidence type="ECO:0000256" key="1">
    <source>
        <dbReference type="ARBA" id="ARBA00001164"/>
    </source>
</evidence>
<dbReference type="EC" id="5.3.1.24" evidence="4 10"/>
<evidence type="ECO:0000313" key="13">
    <source>
        <dbReference type="Proteomes" id="UP000074119"/>
    </source>
</evidence>
<evidence type="ECO:0000256" key="6">
    <source>
        <dbReference type="ARBA" id="ARBA00022605"/>
    </source>
</evidence>
<evidence type="ECO:0000313" key="12">
    <source>
        <dbReference type="EMBL" id="AMO68705.1"/>
    </source>
</evidence>
<dbReference type="Pfam" id="PF00697">
    <property type="entry name" value="PRAI"/>
    <property type="match status" value="1"/>
</dbReference>
<evidence type="ECO:0000259" key="11">
    <source>
        <dbReference type="Pfam" id="PF00697"/>
    </source>
</evidence>
<dbReference type="NCBIfam" id="NF002298">
    <property type="entry name" value="PRK01222.1-4"/>
    <property type="match status" value="1"/>
</dbReference>